<proteinExistence type="predicted"/>
<organism evidence="1">
    <name type="scientific">Arundo donax</name>
    <name type="common">Giant reed</name>
    <name type="synonym">Donax arundinaceus</name>
    <dbReference type="NCBI Taxonomy" id="35708"/>
    <lineage>
        <taxon>Eukaryota</taxon>
        <taxon>Viridiplantae</taxon>
        <taxon>Streptophyta</taxon>
        <taxon>Embryophyta</taxon>
        <taxon>Tracheophyta</taxon>
        <taxon>Spermatophyta</taxon>
        <taxon>Magnoliopsida</taxon>
        <taxon>Liliopsida</taxon>
        <taxon>Poales</taxon>
        <taxon>Poaceae</taxon>
        <taxon>PACMAD clade</taxon>
        <taxon>Arundinoideae</taxon>
        <taxon>Arundineae</taxon>
        <taxon>Arundo</taxon>
    </lineage>
</organism>
<accession>A0A0A9A4W1</accession>
<evidence type="ECO:0000313" key="1">
    <source>
        <dbReference type="EMBL" id="JAD46101.1"/>
    </source>
</evidence>
<sequence length="85" mass="9810">MFNLQPVLHGHRCGCRCLTRVSNSAIFSRTRQITLGIRHGSRNRTRMRGCLTRQKNLDTGVRVTEPTTHICYNVRSLEMIMQPNL</sequence>
<dbReference type="EMBL" id="GBRH01251794">
    <property type="protein sequence ID" value="JAD46101.1"/>
    <property type="molecule type" value="Transcribed_RNA"/>
</dbReference>
<dbReference type="AlphaFoldDB" id="A0A0A9A4W1"/>
<protein>
    <submittedName>
        <fullName evidence="1">Uncharacterized protein</fullName>
    </submittedName>
</protein>
<name>A0A0A9A4W1_ARUDO</name>
<reference evidence="1" key="1">
    <citation type="submission" date="2014-09" db="EMBL/GenBank/DDBJ databases">
        <authorList>
            <person name="Magalhaes I.L.F."/>
            <person name="Oliveira U."/>
            <person name="Santos F.R."/>
            <person name="Vidigal T.H.D.A."/>
            <person name="Brescovit A.D."/>
            <person name="Santos A.J."/>
        </authorList>
    </citation>
    <scope>NUCLEOTIDE SEQUENCE</scope>
    <source>
        <tissue evidence="1">Shoot tissue taken approximately 20 cm above the soil surface</tissue>
    </source>
</reference>
<reference evidence="1" key="2">
    <citation type="journal article" date="2015" name="Data Brief">
        <title>Shoot transcriptome of the giant reed, Arundo donax.</title>
        <authorList>
            <person name="Barrero R.A."/>
            <person name="Guerrero F.D."/>
            <person name="Moolhuijzen P."/>
            <person name="Goolsby J.A."/>
            <person name="Tidwell J."/>
            <person name="Bellgard S.E."/>
            <person name="Bellgard M.I."/>
        </authorList>
    </citation>
    <scope>NUCLEOTIDE SEQUENCE</scope>
    <source>
        <tissue evidence="1">Shoot tissue taken approximately 20 cm above the soil surface</tissue>
    </source>
</reference>